<sequence>MSDWTLRLRQAVMDNAALVAGILVVVVVLGGWLTYTGYAAPATDTREVVASSWEERGGYSHSAVVVEPNPVYETGTTLHNRSTYFSSIAPWLNGTFSYGYTGSEGNMTVSVESMLVVRAVEESRSGNETVLWQRTTQLSDPAVERVDAGERVTVPFAVNVSAVSNRTEMIEDRLGGSVGQSEVLVRTVVSRTGTVDGQQVDRTRTYDLPVELGTAYRVGNVSNGVERHDRMETTVVRTARSPLLTLGGPMLTMGGLLLLGAVLVGTRREGVRLSDDERERLRHQGDRAEFDEWITTIRLPESVRARERAHAASLADLVDFAIDSKTGVVESPDDGSYYVVTPDLLYVYDPPADATSAHGDDTPGRNDRPASDDE</sequence>
<organism evidence="3 4">
    <name type="scientific">Halomarina oriensis</name>
    <dbReference type="NCBI Taxonomy" id="671145"/>
    <lineage>
        <taxon>Archaea</taxon>
        <taxon>Methanobacteriati</taxon>
        <taxon>Methanobacteriota</taxon>
        <taxon>Stenosarchaea group</taxon>
        <taxon>Halobacteria</taxon>
        <taxon>Halobacteriales</taxon>
        <taxon>Natronomonadaceae</taxon>
        <taxon>Halomarina</taxon>
    </lineage>
</organism>
<feature type="transmembrane region" description="Helical" evidence="2">
    <location>
        <begin position="12"/>
        <end position="35"/>
    </location>
</feature>
<dbReference type="RefSeq" id="WP_158203268.1">
    <property type="nucleotide sequence ID" value="NZ_WSZK01000008.1"/>
</dbReference>
<dbReference type="AlphaFoldDB" id="A0A6B0GIA9"/>
<keyword evidence="2" id="KW-0472">Membrane</keyword>
<gene>
    <name evidence="3" type="ORF">GQS65_03385</name>
</gene>
<evidence type="ECO:0000313" key="4">
    <source>
        <dbReference type="Proteomes" id="UP000451471"/>
    </source>
</evidence>
<keyword evidence="2" id="KW-0812">Transmembrane</keyword>
<proteinExistence type="predicted"/>
<dbReference type="EMBL" id="WSZK01000008">
    <property type="protein sequence ID" value="MWG33541.1"/>
    <property type="molecule type" value="Genomic_DNA"/>
</dbReference>
<reference evidence="3 4" key="1">
    <citation type="submission" date="2019-12" db="EMBL/GenBank/DDBJ databases">
        <title>Halocatena pleomorpha gen. nov. sp. nov., an extremely halophilic archaeon of family Halobacteriaceae isolated from saltpan soil.</title>
        <authorList>
            <person name="Pal Y."/>
            <person name="Verma A."/>
            <person name="Krishnamurthi S."/>
            <person name="Kumar P."/>
        </authorList>
    </citation>
    <scope>NUCLEOTIDE SEQUENCE [LARGE SCALE GENOMIC DNA]</scope>
    <source>
        <strain evidence="3 4">JCM 16495</strain>
    </source>
</reference>
<accession>A0A6B0GIA9</accession>
<keyword evidence="4" id="KW-1185">Reference proteome</keyword>
<feature type="region of interest" description="Disordered" evidence="1">
    <location>
        <begin position="350"/>
        <end position="374"/>
    </location>
</feature>
<comment type="caution">
    <text evidence="3">The sequence shown here is derived from an EMBL/GenBank/DDBJ whole genome shotgun (WGS) entry which is preliminary data.</text>
</comment>
<dbReference type="Pfam" id="PF17231">
    <property type="entry name" value="DUF5305"/>
    <property type="match status" value="1"/>
</dbReference>
<evidence type="ECO:0008006" key="5">
    <source>
        <dbReference type="Google" id="ProtNLM"/>
    </source>
</evidence>
<feature type="compositionally biased region" description="Basic and acidic residues" evidence="1">
    <location>
        <begin position="358"/>
        <end position="374"/>
    </location>
</feature>
<evidence type="ECO:0000256" key="2">
    <source>
        <dbReference type="SAM" id="Phobius"/>
    </source>
</evidence>
<dbReference type="InterPro" id="IPR035185">
    <property type="entry name" value="DUF5305"/>
</dbReference>
<dbReference type="OrthoDB" id="270764at2157"/>
<dbReference type="Proteomes" id="UP000451471">
    <property type="component" value="Unassembled WGS sequence"/>
</dbReference>
<evidence type="ECO:0000313" key="3">
    <source>
        <dbReference type="EMBL" id="MWG33541.1"/>
    </source>
</evidence>
<protein>
    <recommendedName>
        <fullName evidence="5">DUF5305 domain-containing protein</fullName>
    </recommendedName>
</protein>
<name>A0A6B0GIA9_9EURY</name>
<feature type="transmembrane region" description="Helical" evidence="2">
    <location>
        <begin position="243"/>
        <end position="264"/>
    </location>
</feature>
<evidence type="ECO:0000256" key="1">
    <source>
        <dbReference type="SAM" id="MobiDB-lite"/>
    </source>
</evidence>
<keyword evidence="2" id="KW-1133">Transmembrane helix</keyword>